<accession>A0ABV1SDH5</accession>
<evidence type="ECO:0000313" key="3">
    <source>
        <dbReference type="Proteomes" id="UP001438953"/>
    </source>
</evidence>
<feature type="chain" id="PRO_5047182805" evidence="1">
    <location>
        <begin position="26"/>
        <end position="158"/>
    </location>
</feature>
<feature type="signal peptide" evidence="1">
    <location>
        <begin position="1"/>
        <end position="25"/>
    </location>
</feature>
<proteinExistence type="predicted"/>
<gene>
    <name evidence="2" type="ORF">VSX56_04165</name>
</gene>
<dbReference type="Pfam" id="PF10722">
    <property type="entry name" value="YbjN"/>
    <property type="match status" value="1"/>
</dbReference>
<name>A0ABV1SDH5_9RHOB</name>
<reference evidence="2 3" key="1">
    <citation type="submission" date="2024-01" db="EMBL/GenBank/DDBJ databases">
        <authorList>
            <person name="Deng Y."/>
            <person name="Su J."/>
        </authorList>
    </citation>
    <scope>NUCLEOTIDE SEQUENCE [LARGE SCALE GENOMIC DNA]</scope>
    <source>
        <strain evidence="2 3">CPCC 100088</strain>
    </source>
</reference>
<dbReference type="RefSeq" id="WP_339113437.1">
    <property type="nucleotide sequence ID" value="NZ_JAYWLC010000002.1"/>
</dbReference>
<evidence type="ECO:0000313" key="2">
    <source>
        <dbReference type="EMBL" id="MER5170962.1"/>
    </source>
</evidence>
<organism evidence="2 3">
    <name type="scientific">Thioclava kandeliae</name>
    <dbReference type="NCBI Taxonomy" id="3070818"/>
    <lineage>
        <taxon>Bacteria</taxon>
        <taxon>Pseudomonadati</taxon>
        <taxon>Pseudomonadota</taxon>
        <taxon>Alphaproteobacteria</taxon>
        <taxon>Rhodobacterales</taxon>
        <taxon>Paracoccaceae</taxon>
        <taxon>Thioclava</taxon>
    </lineage>
</organism>
<dbReference type="CDD" id="cd17511">
    <property type="entry name" value="YbjN_AmyR-like"/>
    <property type="match status" value="1"/>
</dbReference>
<comment type="caution">
    <text evidence="2">The sequence shown here is derived from an EMBL/GenBank/DDBJ whole genome shotgun (WGS) entry which is preliminary data.</text>
</comment>
<dbReference type="EMBL" id="JAYWLC010000002">
    <property type="protein sequence ID" value="MER5170962.1"/>
    <property type="molecule type" value="Genomic_DNA"/>
</dbReference>
<evidence type="ECO:0000256" key="1">
    <source>
        <dbReference type="SAM" id="SignalP"/>
    </source>
</evidence>
<keyword evidence="1" id="KW-0732">Signal</keyword>
<sequence length="158" mass="17346">MKQLLVSLAMLAGLAAPLTASPALANTVTATPAAILAAMRADGLQAQQETDDYGAPMLVSQLNGTHFSVYFYGCKSGAQCQNIQFSTGYDLDRPLDARRINDWNRDNRFGRAYLDDDGDPFIEMDINMAGNGVTQQNFSTSLGLWQTVTRDFEHFIGW</sequence>
<reference evidence="2 3" key="2">
    <citation type="submission" date="2024-06" db="EMBL/GenBank/DDBJ databases">
        <title>Thioclava kandeliae sp. nov. from a rhizosphere soil sample of Kandelia candel in a mangrove.</title>
        <authorList>
            <person name="Mu T."/>
        </authorList>
    </citation>
    <scope>NUCLEOTIDE SEQUENCE [LARGE SCALE GENOMIC DNA]</scope>
    <source>
        <strain evidence="2 3">CPCC 100088</strain>
    </source>
</reference>
<protein>
    <submittedName>
        <fullName evidence="2">YbjN domain-containing protein</fullName>
    </submittedName>
</protein>
<keyword evidence="3" id="KW-1185">Reference proteome</keyword>
<dbReference type="InterPro" id="IPR019660">
    <property type="entry name" value="Put_sensory_transdc_reg_YbjN"/>
</dbReference>
<dbReference type="Proteomes" id="UP001438953">
    <property type="component" value="Unassembled WGS sequence"/>
</dbReference>